<comment type="subunit">
    <text evidence="3 13">Monomer.</text>
</comment>
<dbReference type="NCBIfam" id="NF001140">
    <property type="entry name" value="PRK00147.1"/>
    <property type="match status" value="1"/>
</dbReference>
<dbReference type="NCBIfam" id="TIGR00113">
    <property type="entry name" value="queA"/>
    <property type="match status" value="1"/>
</dbReference>
<name>A0A8J6NCF3_9BACT</name>
<evidence type="ECO:0000256" key="13">
    <source>
        <dbReference type="HAMAP-Rule" id="MF_00113"/>
    </source>
</evidence>
<dbReference type="FunFam" id="3.40.1780.10:FF:000001">
    <property type="entry name" value="S-adenosylmethionine:tRNA ribosyltransferase-isomerase"/>
    <property type="match status" value="1"/>
</dbReference>
<sequence>MQQDFTLTAYDYDLPKENIAQFPADQRDNSKLMVLNHQTGTRDHRRFSDICDLMAPGDLLVVNDTRVFPARLQGRKATGGKIEIFLLAFPAILTDQSAPDKLKQANAEALIKASKRPRPGDVVTLSEDLSCCVTELLEGGKARILLTFNGHRELSEILSDCGQVPLPPYIERTQGSTPVDQKRYQTVYADQPGAVAAPTAGLHFSEELVKKLAHQGVELAKITLHVGYGTFAPVRHEAIRDHQIHEEYIHISETTAQHINRVHREGGKVWAVGTTTVRALEFAADELGQVHETDGWCDLYIVPGFQFKVVNRLITNFHLPQSSLLFLVSAFCGREFLLDSYKEAIAQGYRFYSYGDAMVIID</sequence>
<dbReference type="InterPro" id="IPR003699">
    <property type="entry name" value="QueA"/>
</dbReference>
<dbReference type="PANTHER" id="PTHR30307:SF0">
    <property type="entry name" value="S-ADENOSYLMETHIONINE:TRNA RIBOSYLTRANSFERASE-ISOMERASE"/>
    <property type="match status" value="1"/>
</dbReference>
<dbReference type="AlphaFoldDB" id="A0A8J6NCF3"/>
<comment type="function">
    <text evidence="13">Transfers and isomerizes the ribose moiety from AdoMet to the 7-aminomethyl group of 7-deazaguanine (preQ1-tRNA) to give epoxyqueuosine (oQ-tRNA).</text>
</comment>
<keyword evidence="7 13" id="KW-0671">Queuosine biosynthesis</keyword>
<evidence type="ECO:0000256" key="5">
    <source>
        <dbReference type="ARBA" id="ARBA00022679"/>
    </source>
</evidence>
<dbReference type="GO" id="GO:0005737">
    <property type="term" value="C:cytoplasm"/>
    <property type="evidence" value="ECO:0007669"/>
    <property type="project" value="UniProtKB-SubCell"/>
</dbReference>
<evidence type="ECO:0000256" key="8">
    <source>
        <dbReference type="ARBA" id="ARBA00052751"/>
    </source>
</evidence>
<gene>
    <name evidence="13 14" type="primary">queA</name>
    <name evidence="14" type="ORF">H8E79_07825</name>
</gene>
<organism evidence="14 15">
    <name type="scientific">Candidatus Desulfatifera sulfidica</name>
    <dbReference type="NCBI Taxonomy" id="2841691"/>
    <lineage>
        <taxon>Bacteria</taxon>
        <taxon>Pseudomonadati</taxon>
        <taxon>Thermodesulfobacteriota</taxon>
        <taxon>Desulfobulbia</taxon>
        <taxon>Desulfobulbales</taxon>
        <taxon>Desulfobulbaceae</taxon>
        <taxon>Candidatus Desulfatifera</taxon>
    </lineage>
</organism>
<evidence type="ECO:0000256" key="10">
    <source>
        <dbReference type="ARBA" id="ARBA00066503"/>
    </source>
</evidence>
<dbReference type="InterPro" id="IPR036100">
    <property type="entry name" value="QueA_sf"/>
</dbReference>
<evidence type="ECO:0000256" key="1">
    <source>
        <dbReference type="ARBA" id="ARBA00004496"/>
    </source>
</evidence>
<dbReference type="InterPro" id="IPR042118">
    <property type="entry name" value="QueA_dom1"/>
</dbReference>
<dbReference type="SUPFAM" id="SSF111337">
    <property type="entry name" value="QueA-like"/>
    <property type="match status" value="1"/>
</dbReference>
<dbReference type="GO" id="GO:0008616">
    <property type="term" value="P:tRNA queuosine(34) biosynthetic process"/>
    <property type="evidence" value="ECO:0007669"/>
    <property type="project" value="UniProtKB-UniRule"/>
</dbReference>
<comment type="pathway">
    <text evidence="2 13">tRNA modification; tRNA-queuosine biosynthesis.</text>
</comment>
<evidence type="ECO:0000256" key="9">
    <source>
        <dbReference type="ARBA" id="ARBA00061210"/>
    </source>
</evidence>
<dbReference type="HAMAP" id="MF_00113">
    <property type="entry name" value="QueA"/>
    <property type="match status" value="1"/>
</dbReference>
<proteinExistence type="inferred from homology"/>
<dbReference type="Proteomes" id="UP000599024">
    <property type="component" value="Unassembled WGS sequence"/>
</dbReference>
<dbReference type="EC" id="2.4.99.17" evidence="10 13"/>
<keyword evidence="6 13" id="KW-0949">S-adenosyl-L-methionine</keyword>
<protein>
    <recommendedName>
        <fullName evidence="11 13">S-adenosylmethionine:tRNA ribosyltransferase-isomerase</fullName>
        <ecNumber evidence="10 13">2.4.99.17</ecNumber>
    </recommendedName>
    <alternativeName>
        <fullName evidence="12 13">Queuosine biosynthesis protein QueA</fullName>
    </alternativeName>
</protein>
<evidence type="ECO:0000256" key="6">
    <source>
        <dbReference type="ARBA" id="ARBA00022691"/>
    </source>
</evidence>
<dbReference type="GO" id="GO:0051075">
    <property type="term" value="F:S-adenosylmethionine:tRNA ribosyltransferase-isomerase activity"/>
    <property type="evidence" value="ECO:0007669"/>
    <property type="project" value="UniProtKB-EC"/>
</dbReference>
<evidence type="ECO:0000313" key="14">
    <source>
        <dbReference type="EMBL" id="MBC8209060.1"/>
    </source>
</evidence>
<evidence type="ECO:0000256" key="3">
    <source>
        <dbReference type="ARBA" id="ARBA00011245"/>
    </source>
</evidence>
<evidence type="ECO:0000313" key="15">
    <source>
        <dbReference type="Proteomes" id="UP000599024"/>
    </source>
</evidence>
<accession>A0A8J6NCF3</accession>
<dbReference type="EMBL" id="JACNLK010000073">
    <property type="protein sequence ID" value="MBC8209060.1"/>
    <property type="molecule type" value="Genomic_DNA"/>
</dbReference>
<evidence type="ECO:0000256" key="12">
    <source>
        <dbReference type="ARBA" id="ARBA00076160"/>
    </source>
</evidence>
<keyword evidence="14" id="KW-0328">Glycosyltransferase</keyword>
<evidence type="ECO:0000256" key="4">
    <source>
        <dbReference type="ARBA" id="ARBA00022490"/>
    </source>
</evidence>
<dbReference type="UniPathway" id="UPA00392"/>
<dbReference type="InterPro" id="IPR042119">
    <property type="entry name" value="QueA_dom2"/>
</dbReference>
<dbReference type="Pfam" id="PF02547">
    <property type="entry name" value="Queuosine_synth"/>
    <property type="match status" value="1"/>
</dbReference>
<evidence type="ECO:0000256" key="7">
    <source>
        <dbReference type="ARBA" id="ARBA00022785"/>
    </source>
</evidence>
<dbReference type="PANTHER" id="PTHR30307">
    <property type="entry name" value="S-ADENOSYLMETHIONINE:TRNA RIBOSYLTRANSFERASE-ISOMERASE"/>
    <property type="match status" value="1"/>
</dbReference>
<comment type="catalytic activity">
    <reaction evidence="8 13">
        <text>7-aminomethyl-7-carbaguanosine(34) in tRNA + S-adenosyl-L-methionine = epoxyqueuosine(34) in tRNA + adenine + L-methionine + 2 H(+)</text>
        <dbReference type="Rhea" id="RHEA:32155"/>
        <dbReference type="Rhea" id="RHEA-COMP:10342"/>
        <dbReference type="Rhea" id="RHEA-COMP:18582"/>
        <dbReference type="ChEBI" id="CHEBI:15378"/>
        <dbReference type="ChEBI" id="CHEBI:16708"/>
        <dbReference type="ChEBI" id="CHEBI:57844"/>
        <dbReference type="ChEBI" id="CHEBI:59789"/>
        <dbReference type="ChEBI" id="CHEBI:82833"/>
        <dbReference type="ChEBI" id="CHEBI:194443"/>
        <dbReference type="EC" id="2.4.99.17"/>
    </reaction>
</comment>
<comment type="similarity">
    <text evidence="9 13">Belongs to the QueA family.</text>
</comment>
<dbReference type="Gene3D" id="2.40.10.240">
    <property type="entry name" value="QueA-like"/>
    <property type="match status" value="1"/>
</dbReference>
<comment type="subcellular location">
    <subcellularLocation>
        <location evidence="1 13">Cytoplasm</location>
    </subcellularLocation>
</comment>
<evidence type="ECO:0000256" key="2">
    <source>
        <dbReference type="ARBA" id="ARBA00004691"/>
    </source>
</evidence>
<keyword evidence="4 13" id="KW-0963">Cytoplasm</keyword>
<keyword evidence="5 13" id="KW-0808">Transferase</keyword>
<dbReference type="Gene3D" id="3.40.1780.10">
    <property type="entry name" value="QueA-like"/>
    <property type="match status" value="1"/>
</dbReference>
<evidence type="ECO:0000256" key="11">
    <source>
        <dbReference type="ARBA" id="ARBA00069325"/>
    </source>
</evidence>
<comment type="caution">
    <text evidence="14">The sequence shown here is derived from an EMBL/GenBank/DDBJ whole genome shotgun (WGS) entry which is preliminary data.</text>
</comment>
<reference evidence="14 15" key="1">
    <citation type="submission" date="2020-08" db="EMBL/GenBank/DDBJ databases">
        <title>Bridging the membrane lipid divide: bacteria of the FCB group superphylum have the potential to synthesize archaeal ether lipids.</title>
        <authorList>
            <person name="Villanueva L."/>
            <person name="Von Meijenfeldt F.A.B."/>
            <person name="Westbye A.B."/>
            <person name="Yadav S."/>
            <person name="Hopmans E.C."/>
            <person name="Dutilh B.E."/>
            <person name="Sinninghe Damste J.S."/>
        </authorList>
    </citation>
    <scope>NUCLEOTIDE SEQUENCE [LARGE SCALE GENOMIC DNA]</scope>
    <source>
        <strain evidence="14">NIOZ-UU81</strain>
    </source>
</reference>